<dbReference type="InterPro" id="IPR002545">
    <property type="entry name" value="CheW-lke_dom"/>
</dbReference>
<dbReference type="Proteomes" id="UP001210678">
    <property type="component" value="Unassembled WGS sequence"/>
</dbReference>
<feature type="domain" description="CheW-like" evidence="1">
    <location>
        <begin position="197"/>
        <end position="334"/>
    </location>
</feature>
<accession>A0ABT4YQ41</accession>
<dbReference type="InterPro" id="IPR036061">
    <property type="entry name" value="CheW-like_dom_sf"/>
</dbReference>
<evidence type="ECO:0000313" key="2">
    <source>
        <dbReference type="EMBL" id="MDB1123321.1"/>
    </source>
</evidence>
<proteinExistence type="predicted"/>
<dbReference type="PIRSF" id="PIRSF020479">
    <property type="entry name" value="UCP020479_CheW"/>
    <property type="match status" value="1"/>
</dbReference>
<sequence length="343" mass="38764">MSSKPLQKLSGAEALDEYFTALLDEEWDFADEPNIDTVSLASVTSTATDSLSGQKQEIAPTLERQVKIDYEVPYTQSERSEYEVPDLEDVQKLLDKMETTDLAAEPEIVTLIEQNTATINEEHSVVVPLQAIEPEIDEVQDWEIEVQDTQIGETRVEEPQVYVVQDVEQDVEVETELQTEFSPSVFDDWKSTERSVDFQVLYFDVNGIMFAVPLDELGGIHKTGEMSHLIGRPGWYLGLQTNKDNQYDVVDTAKWVMADRLKDDSHKESYQYIVMLGDSNWGLAATELKGTESLNVESVRWREQAGKRPWLAGMVKEKMCALIHVEAMITMITAGLDVKSLDS</sequence>
<dbReference type="PROSITE" id="PS50851">
    <property type="entry name" value="CHEW"/>
    <property type="match status" value="1"/>
</dbReference>
<protein>
    <submittedName>
        <fullName evidence="2">Chemotaxis protein CheW</fullName>
    </submittedName>
</protein>
<dbReference type="InterPro" id="IPR014506">
    <property type="entry name" value="UCP020479_CheW"/>
</dbReference>
<reference evidence="2 3" key="1">
    <citation type="submission" date="2023-01" db="EMBL/GenBank/DDBJ databases">
        <title>Vibrio sp. KJ40-1 sp.nov, isolated from marine algae.</title>
        <authorList>
            <person name="Butt M."/>
            <person name="Kim J.M.J."/>
            <person name="Jeon C.O.C."/>
        </authorList>
    </citation>
    <scope>NUCLEOTIDE SEQUENCE [LARGE SCALE GENOMIC DNA]</scope>
    <source>
        <strain evidence="2 3">KJ40-1</strain>
    </source>
</reference>
<comment type="caution">
    <text evidence="2">The sequence shown here is derived from an EMBL/GenBank/DDBJ whole genome shotgun (WGS) entry which is preliminary data.</text>
</comment>
<gene>
    <name evidence="2" type="ORF">PGX00_06460</name>
</gene>
<keyword evidence="3" id="KW-1185">Reference proteome</keyword>
<organism evidence="2 3">
    <name type="scientific">Vibrio algarum</name>
    <dbReference type="NCBI Taxonomy" id="3020714"/>
    <lineage>
        <taxon>Bacteria</taxon>
        <taxon>Pseudomonadati</taxon>
        <taxon>Pseudomonadota</taxon>
        <taxon>Gammaproteobacteria</taxon>
        <taxon>Vibrionales</taxon>
        <taxon>Vibrionaceae</taxon>
        <taxon>Vibrio</taxon>
    </lineage>
</organism>
<dbReference type="RefSeq" id="WP_272133799.1">
    <property type="nucleotide sequence ID" value="NZ_JAQLOI010000001.1"/>
</dbReference>
<evidence type="ECO:0000259" key="1">
    <source>
        <dbReference type="PROSITE" id="PS50851"/>
    </source>
</evidence>
<dbReference type="SUPFAM" id="SSF50341">
    <property type="entry name" value="CheW-like"/>
    <property type="match status" value="1"/>
</dbReference>
<evidence type="ECO:0000313" key="3">
    <source>
        <dbReference type="Proteomes" id="UP001210678"/>
    </source>
</evidence>
<dbReference type="SMART" id="SM00260">
    <property type="entry name" value="CheW"/>
    <property type="match status" value="1"/>
</dbReference>
<dbReference type="Pfam" id="PF01584">
    <property type="entry name" value="CheW"/>
    <property type="match status" value="1"/>
</dbReference>
<name>A0ABT4YQ41_9VIBR</name>
<dbReference type="EMBL" id="JAQLOI010000001">
    <property type="protein sequence ID" value="MDB1123321.1"/>
    <property type="molecule type" value="Genomic_DNA"/>
</dbReference>